<keyword evidence="2" id="KW-1185">Reference proteome</keyword>
<evidence type="ECO:0000313" key="2">
    <source>
        <dbReference type="Proteomes" id="UP001057402"/>
    </source>
</evidence>
<accession>A0ACB9LLX4</accession>
<dbReference type="EMBL" id="CM042890">
    <property type="protein sequence ID" value="KAI4312587.1"/>
    <property type="molecule type" value="Genomic_DNA"/>
</dbReference>
<proteinExistence type="predicted"/>
<protein>
    <submittedName>
        <fullName evidence="1">Uncharacterized protein</fullName>
    </submittedName>
</protein>
<evidence type="ECO:0000313" key="1">
    <source>
        <dbReference type="EMBL" id="KAI4312587.1"/>
    </source>
</evidence>
<dbReference type="Proteomes" id="UP001057402">
    <property type="component" value="Chromosome 11"/>
</dbReference>
<gene>
    <name evidence="1" type="ORF">MLD38_037392</name>
</gene>
<name>A0ACB9LLX4_9MYRT</name>
<comment type="caution">
    <text evidence="1">The sequence shown here is derived from an EMBL/GenBank/DDBJ whole genome shotgun (WGS) entry which is preliminary data.</text>
</comment>
<organism evidence="1 2">
    <name type="scientific">Melastoma candidum</name>
    <dbReference type="NCBI Taxonomy" id="119954"/>
    <lineage>
        <taxon>Eukaryota</taxon>
        <taxon>Viridiplantae</taxon>
        <taxon>Streptophyta</taxon>
        <taxon>Embryophyta</taxon>
        <taxon>Tracheophyta</taxon>
        <taxon>Spermatophyta</taxon>
        <taxon>Magnoliopsida</taxon>
        <taxon>eudicotyledons</taxon>
        <taxon>Gunneridae</taxon>
        <taxon>Pentapetalae</taxon>
        <taxon>rosids</taxon>
        <taxon>malvids</taxon>
        <taxon>Myrtales</taxon>
        <taxon>Melastomataceae</taxon>
        <taxon>Melastomatoideae</taxon>
        <taxon>Melastomateae</taxon>
        <taxon>Melastoma</taxon>
    </lineage>
</organism>
<sequence length="214" mass="23629">MVRDRNVLTRRSVFRALARISSYHPDSKILVEAWILQIMIEEMFNHQTCDEALDSKVEAASIITNIIDLGIDLNTLQSYTASLTSMLTLRNIKTRVTTIASLWESGDIVGCDPNTFVCNNLVNALNFTGDQILNQTTRSTKVHSPVSSHQFPLCLIMFSVRCFDLGSATTSFLLVCLILDLLDASVKLASWCTSIPTFNTSSKSAQCLVMLSAG</sequence>
<reference evidence="2" key="1">
    <citation type="journal article" date="2023" name="Front. Plant Sci.">
        <title>Chromosomal-level genome assembly of Melastoma candidum provides insights into trichome evolution.</title>
        <authorList>
            <person name="Zhong Y."/>
            <person name="Wu W."/>
            <person name="Sun C."/>
            <person name="Zou P."/>
            <person name="Liu Y."/>
            <person name="Dai S."/>
            <person name="Zhou R."/>
        </authorList>
    </citation>
    <scope>NUCLEOTIDE SEQUENCE [LARGE SCALE GENOMIC DNA]</scope>
</reference>